<dbReference type="Pfam" id="PF04542">
    <property type="entry name" value="Sigma70_r2"/>
    <property type="match status" value="1"/>
</dbReference>
<dbReference type="RefSeq" id="WP_040850156.1">
    <property type="nucleotide sequence ID" value="NZ_CP022110.1"/>
</dbReference>
<dbReference type="InterPro" id="IPR013324">
    <property type="entry name" value="RNA_pol_sigma_r3/r4-like"/>
</dbReference>
<dbReference type="Gene3D" id="1.10.1740.10">
    <property type="match status" value="1"/>
</dbReference>
<reference evidence="10 11" key="1">
    <citation type="submission" date="2017-06" db="EMBL/GenBank/DDBJ databases">
        <title>Complete genome sequence of Nitrospirillum amazonense strain CBAmC, an endophytic nitrogen-fixing and plant growth-promoting bacterium, isolated from sugarcane.</title>
        <authorList>
            <person name="Schwab S."/>
            <person name="dos Santos Teixeira K.R."/>
            <person name="Simoes Araujo J.L."/>
            <person name="Soares Vidal M."/>
            <person name="Borges de Freitas H.R."/>
            <person name="Rivello Crivelaro A.L."/>
            <person name="Bueno de Camargo Nunes A."/>
            <person name="dos Santos C.M."/>
            <person name="Palmeira da Silva Rosa D."/>
            <person name="da Silva Padilha D."/>
            <person name="da Silva E."/>
            <person name="Araujo Terra L."/>
            <person name="Soares Mendes V."/>
            <person name="Farinelli L."/>
            <person name="Magalhaes Cruz L."/>
            <person name="Baldani J.I."/>
        </authorList>
    </citation>
    <scope>NUCLEOTIDE SEQUENCE [LARGE SCALE GENOMIC DNA]</scope>
    <source>
        <strain evidence="10 11">CBAmC</strain>
    </source>
</reference>
<name>A0A248JRG3_9PROT</name>
<comment type="similarity">
    <text evidence="1 6">Belongs to the sigma-70 factor family. ECF subfamily.</text>
</comment>
<dbReference type="SUPFAM" id="SSF88946">
    <property type="entry name" value="Sigma2 domain of RNA polymerase sigma factors"/>
    <property type="match status" value="1"/>
</dbReference>
<dbReference type="NCBIfam" id="TIGR02937">
    <property type="entry name" value="sigma70-ECF"/>
    <property type="match status" value="1"/>
</dbReference>
<dbReference type="Gene3D" id="1.10.10.10">
    <property type="entry name" value="Winged helix-like DNA-binding domain superfamily/Winged helix DNA-binding domain"/>
    <property type="match status" value="1"/>
</dbReference>
<dbReference type="PANTHER" id="PTHR43133">
    <property type="entry name" value="RNA POLYMERASE ECF-TYPE SIGMA FACTO"/>
    <property type="match status" value="1"/>
</dbReference>
<dbReference type="InterPro" id="IPR039425">
    <property type="entry name" value="RNA_pol_sigma-70-like"/>
</dbReference>
<dbReference type="Proteomes" id="UP000197153">
    <property type="component" value="Chromosome 1"/>
</dbReference>
<dbReference type="GO" id="GO:0016987">
    <property type="term" value="F:sigma factor activity"/>
    <property type="evidence" value="ECO:0007669"/>
    <property type="project" value="UniProtKB-KW"/>
</dbReference>
<dbReference type="InterPro" id="IPR013325">
    <property type="entry name" value="RNA_pol_sigma_r2"/>
</dbReference>
<evidence type="ECO:0000256" key="4">
    <source>
        <dbReference type="ARBA" id="ARBA00023125"/>
    </source>
</evidence>
<dbReference type="InterPro" id="IPR036388">
    <property type="entry name" value="WH-like_DNA-bd_sf"/>
</dbReference>
<evidence type="ECO:0000256" key="7">
    <source>
        <dbReference type="SAM" id="MobiDB-lite"/>
    </source>
</evidence>
<evidence type="ECO:0000313" key="10">
    <source>
        <dbReference type="EMBL" id="ASG20668.1"/>
    </source>
</evidence>
<keyword evidence="11" id="KW-1185">Reference proteome</keyword>
<evidence type="ECO:0000256" key="3">
    <source>
        <dbReference type="ARBA" id="ARBA00023082"/>
    </source>
</evidence>
<dbReference type="GO" id="GO:0006352">
    <property type="term" value="P:DNA-templated transcription initiation"/>
    <property type="evidence" value="ECO:0007669"/>
    <property type="project" value="InterPro"/>
</dbReference>
<dbReference type="GO" id="GO:0003677">
    <property type="term" value="F:DNA binding"/>
    <property type="evidence" value="ECO:0007669"/>
    <property type="project" value="UniProtKB-KW"/>
</dbReference>
<dbReference type="InterPro" id="IPR000838">
    <property type="entry name" value="RNA_pol_sigma70_ECF_CS"/>
</dbReference>
<dbReference type="InterPro" id="IPR013249">
    <property type="entry name" value="RNA_pol_sigma70_r4_t2"/>
</dbReference>
<feature type="region of interest" description="Disordered" evidence="7">
    <location>
        <begin position="167"/>
        <end position="192"/>
    </location>
</feature>
<sequence>MPSAETSPTFRDELVKLIPAMRAFARSLTNNAADTDDLVQDAIVRAWSHAGQFTPGTNLRAWLFTILRNRYYSVAKHQQREVGDPDGVHTARLTISPAQEWGIAGRELKAALMKLPVEQREALVLVGGAGASYEEAAEICGCALGTIKSRVNRGRARLADIMGMDPGDTGLGAPTGMGTSSAWDASHPVSSH</sequence>
<keyword evidence="2 6" id="KW-0805">Transcription regulation</keyword>
<dbReference type="PANTHER" id="PTHR43133:SF25">
    <property type="entry name" value="RNA POLYMERASE SIGMA FACTOR RFAY-RELATED"/>
    <property type="match status" value="1"/>
</dbReference>
<dbReference type="SUPFAM" id="SSF88659">
    <property type="entry name" value="Sigma3 and sigma4 domains of RNA polymerase sigma factors"/>
    <property type="match status" value="1"/>
</dbReference>
<feature type="domain" description="RNA polymerase sigma factor 70 region 4 type 2" evidence="9">
    <location>
        <begin position="106"/>
        <end position="158"/>
    </location>
</feature>
<evidence type="ECO:0000259" key="8">
    <source>
        <dbReference type="Pfam" id="PF04542"/>
    </source>
</evidence>
<dbReference type="KEGG" id="nao:Y958_07505"/>
<dbReference type="InterPro" id="IPR007627">
    <property type="entry name" value="RNA_pol_sigma70_r2"/>
</dbReference>
<accession>A0A248JRG3</accession>
<dbReference type="AlphaFoldDB" id="A0A248JRG3"/>
<evidence type="ECO:0000256" key="2">
    <source>
        <dbReference type="ARBA" id="ARBA00023015"/>
    </source>
</evidence>
<evidence type="ECO:0000256" key="5">
    <source>
        <dbReference type="ARBA" id="ARBA00023163"/>
    </source>
</evidence>
<dbReference type="EMBL" id="CP022110">
    <property type="protein sequence ID" value="ASG20668.1"/>
    <property type="molecule type" value="Genomic_DNA"/>
</dbReference>
<evidence type="ECO:0000256" key="1">
    <source>
        <dbReference type="ARBA" id="ARBA00010641"/>
    </source>
</evidence>
<dbReference type="PROSITE" id="PS01063">
    <property type="entry name" value="SIGMA70_ECF"/>
    <property type="match status" value="1"/>
</dbReference>
<proteinExistence type="inferred from homology"/>
<evidence type="ECO:0000259" key="9">
    <source>
        <dbReference type="Pfam" id="PF08281"/>
    </source>
</evidence>
<dbReference type="CDD" id="cd06171">
    <property type="entry name" value="Sigma70_r4"/>
    <property type="match status" value="1"/>
</dbReference>
<feature type="domain" description="RNA polymerase sigma-70 region 2" evidence="8">
    <location>
        <begin position="18"/>
        <end position="80"/>
    </location>
</feature>
<gene>
    <name evidence="10" type="ORF">Y958_07505</name>
</gene>
<evidence type="ECO:0000256" key="6">
    <source>
        <dbReference type="RuleBase" id="RU000716"/>
    </source>
</evidence>
<evidence type="ECO:0000313" key="11">
    <source>
        <dbReference type="Proteomes" id="UP000197153"/>
    </source>
</evidence>
<keyword evidence="5 6" id="KW-0804">Transcription</keyword>
<keyword evidence="4 6" id="KW-0238">DNA-binding</keyword>
<dbReference type="Pfam" id="PF08281">
    <property type="entry name" value="Sigma70_r4_2"/>
    <property type="match status" value="1"/>
</dbReference>
<keyword evidence="3 6" id="KW-0731">Sigma factor</keyword>
<feature type="compositionally biased region" description="Polar residues" evidence="7">
    <location>
        <begin position="177"/>
        <end position="192"/>
    </location>
</feature>
<dbReference type="InterPro" id="IPR014284">
    <property type="entry name" value="RNA_pol_sigma-70_dom"/>
</dbReference>
<organism evidence="10 11">
    <name type="scientific">Nitrospirillum viridazoti CBAmc</name>
    <dbReference type="NCBI Taxonomy" id="1441467"/>
    <lineage>
        <taxon>Bacteria</taxon>
        <taxon>Pseudomonadati</taxon>
        <taxon>Pseudomonadota</taxon>
        <taxon>Alphaproteobacteria</taxon>
        <taxon>Rhodospirillales</taxon>
        <taxon>Azospirillaceae</taxon>
        <taxon>Nitrospirillum</taxon>
        <taxon>Nitrospirillum viridazoti</taxon>
    </lineage>
</organism>
<protein>
    <recommendedName>
        <fullName evidence="6">RNA polymerase sigma factor</fullName>
    </recommendedName>
</protein>